<keyword evidence="2" id="KW-0812">Transmembrane</keyword>
<dbReference type="Proteomes" id="UP000199416">
    <property type="component" value="Unassembled WGS sequence"/>
</dbReference>
<keyword evidence="2" id="KW-1133">Transmembrane helix</keyword>
<proteinExistence type="predicted"/>
<feature type="transmembrane region" description="Helical" evidence="2">
    <location>
        <begin position="39"/>
        <end position="58"/>
    </location>
</feature>
<keyword evidence="4" id="KW-1185">Reference proteome</keyword>
<accession>A0A1G6J2H6</accession>
<evidence type="ECO:0000313" key="4">
    <source>
        <dbReference type="Proteomes" id="UP000199416"/>
    </source>
</evidence>
<dbReference type="EMBL" id="FMZF01000001">
    <property type="protein sequence ID" value="SDC12847.1"/>
    <property type="molecule type" value="Genomic_DNA"/>
</dbReference>
<sequence>MPYVEPGGSWRPFWLAAGVLGLLAVLDAVLPGIDVPPPLWALAALAVPGVVAAVCLAARRAWTVRVDPGGPDGALSVGRERVALADVDAAHLRAVREGTAGVDAGAPVLGGGWTVPRGRSGLPLRLADGRTVLVPTRDPAALGTALLGAVPARATSQRADPDAPDGRPGGRRTLGP</sequence>
<dbReference type="AlphaFoldDB" id="A0A1G6J2H6"/>
<keyword evidence="2" id="KW-0472">Membrane</keyword>
<evidence type="ECO:0000313" key="3">
    <source>
        <dbReference type="EMBL" id="SDC12847.1"/>
    </source>
</evidence>
<dbReference type="STRING" id="1190417.SAMN05660690_0630"/>
<name>A0A1G6J2H6_9ACTN</name>
<feature type="region of interest" description="Disordered" evidence="1">
    <location>
        <begin position="150"/>
        <end position="176"/>
    </location>
</feature>
<gene>
    <name evidence="3" type="ORF">SAMN05660690_0630</name>
</gene>
<dbReference type="RefSeq" id="WP_245691753.1">
    <property type="nucleotide sequence ID" value="NZ_FMZF01000001.1"/>
</dbReference>
<evidence type="ECO:0000256" key="1">
    <source>
        <dbReference type="SAM" id="MobiDB-lite"/>
    </source>
</evidence>
<evidence type="ECO:0000256" key="2">
    <source>
        <dbReference type="SAM" id="Phobius"/>
    </source>
</evidence>
<organism evidence="3 4">
    <name type="scientific">Geodermatophilus telluris</name>
    <dbReference type="NCBI Taxonomy" id="1190417"/>
    <lineage>
        <taxon>Bacteria</taxon>
        <taxon>Bacillati</taxon>
        <taxon>Actinomycetota</taxon>
        <taxon>Actinomycetes</taxon>
        <taxon>Geodermatophilales</taxon>
        <taxon>Geodermatophilaceae</taxon>
        <taxon>Geodermatophilus</taxon>
    </lineage>
</organism>
<reference evidence="4" key="1">
    <citation type="submission" date="2016-10" db="EMBL/GenBank/DDBJ databases">
        <authorList>
            <person name="Varghese N."/>
            <person name="Submissions S."/>
        </authorList>
    </citation>
    <scope>NUCLEOTIDE SEQUENCE [LARGE SCALE GENOMIC DNA]</scope>
    <source>
        <strain evidence="4">DSM 45421</strain>
    </source>
</reference>
<feature type="transmembrane region" description="Helical" evidence="2">
    <location>
        <begin position="12"/>
        <end position="33"/>
    </location>
</feature>
<protein>
    <submittedName>
        <fullName evidence="3">Uncharacterized protein</fullName>
    </submittedName>
</protein>